<dbReference type="GO" id="GO:0008168">
    <property type="term" value="F:methyltransferase activity"/>
    <property type="evidence" value="ECO:0007669"/>
    <property type="project" value="UniProtKB-KW"/>
</dbReference>
<evidence type="ECO:0000313" key="1">
    <source>
        <dbReference type="EMBL" id="VDY45878.1"/>
    </source>
</evidence>
<proteinExistence type="predicted"/>
<organism evidence="1 2">
    <name type="scientific">Salmonella enterica subsp. enterica serovar Daytona</name>
    <dbReference type="NCBI Taxonomy" id="1962639"/>
    <lineage>
        <taxon>Bacteria</taxon>
        <taxon>Pseudomonadati</taxon>
        <taxon>Pseudomonadota</taxon>
        <taxon>Gammaproteobacteria</taxon>
        <taxon>Enterobacterales</taxon>
        <taxon>Enterobacteriaceae</taxon>
        <taxon>Salmonella</taxon>
    </lineage>
</organism>
<gene>
    <name evidence="1" type="ORF">NCTC7102_05140</name>
</gene>
<keyword evidence="1" id="KW-0808">Transferase</keyword>
<name>A0A447JNV3_SALET</name>
<evidence type="ECO:0000313" key="2">
    <source>
        <dbReference type="Proteomes" id="UP000281393"/>
    </source>
</evidence>
<sequence length="50" mass="5452">MTQTVALKPVIELLFPAGETRRFVGEWGEVLTIGDLSAGTYRLNRTGTGE</sequence>
<reference evidence="1 2" key="1">
    <citation type="submission" date="2018-12" db="EMBL/GenBank/DDBJ databases">
        <authorList>
            <consortium name="Pathogen Informatics"/>
        </authorList>
    </citation>
    <scope>NUCLEOTIDE SEQUENCE [LARGE SCALE GENOMIC DNA]</scope>
    <source>
        <strain evidence="1 2">NCTC7102</strain>
    </source>
</reference>
<keyword evidence="1" id="KW-0489">Methyltransferase</keyword>
<protein>
    <submittedName>
        <fullName evidence="1">Hydroxymethyltransferase</fullName>
    </submittedName>
</protein>
<accession>A0A447JNV3</accession>
<dbReference type="Proteomes" id="UP000281393">
    <property type="component" value="Chromosome"/>
</dbReference>
<dbReference type="GO" id="GO:0032259">
    <property type="term" value="P:methylation"/>
    <property type="evidence" value="ECO:0007669"/>
    <property type="project" value="UniProtKB-KW"/>
</dbReference>
<dbReference type="EMBL" id="LR133909">
    <property type="protein sequence ID" value="VDY45878.1"/>
    <property type="molecule type" value="Genomic_DNA"/>
</dbReference>
<dbReference type="AlphaFoldDB" id="A0A447JNV3"/>